<dbReference type="GO" id="GO:0003688">
    <property type="term" value="F:DNA replication origin binding"/>
    <property type="evidence" value="ECO:0007669"/>
    <property type="project" value="UniProtKB-UniRule"/>
</dbReference>
<evidence type="ECO:0000256" key="5">
    <source>
        <dbReference type="ARBA" id="ARBA00022840"/>
    </source>
</evidence>
<dbReference type="Gene3D" id="3.40.50.300">
    <property type="entry name" value="P-loop containing nucleotide triphosphate hydrolases"/>
    <property type="match status" value="1"/>
</dbReference>
<comment type="similarity">
    <text evidence="1 8 11">Belongs to the DnaA family.</text>
</comment>
<feature type="binding site" evidence="8">
    <location>
        <position position="257"/>
    </location>
    <ligand>
        <name>ATP</name>
        <dbReference type="ChEBI" id="CHEBI:30616"/>
    </ligand>
</feature>
<dbReference type="Pfam" id="PF00308">
    <property type="entry name" value="Bac_DnaA"/>
    <property type="match status" value="1"/>
</dbReference>
<comment type="domain">
    <text evidence="8">Domain I is involved in oligomerization and binding regulators, domain II is flexibile and of varying length in different bacteria, domain III forms the AAA+ region, while domain IV binds dsDNA.</text>
</comment>
<dbReference type="InterPro" id="IPR013317">
    <property type="entry name" value="DnaA_dom"/>
</dbReference>
<evidence type="ECO:0000259" key="13">
    <source>
        <dbReference type="SMART" id="SM00382"/>
    </source>
</evidence>
<feature type="domain" description="AAA+ ATPase" evidence="13">
    <location>
        <begin position="242"/>
        <end position="378"/>
    </location>
</feature>
<dbReference type="SMART" id="SM00382">
    <property type="entry name" value="AAA"/>
    <property type="match status" value="1"/>
</dbReference>
<evidence type="ECO:0000256" key="8">
    <source>
        <dbReference type="HAMAP-Rule" id="MF_00377"/>
    </source>
</evidence>
<dbReference type="Pfam" id="PF11638">
    <property type="entry name" value="DnaA_N"/>
    <property type="match status" value="1"/>
</dbReference>
<name>A0A315ZJL9_SEDFL</name>
<evidence type="ECO:0000256" key="1">
    <source>
        <dbReference type="ARBA" id="ARBA00006583"/>
    </source>
</evidence>
<gene>
    <name evidence="8" type="primary">dnaA</name>
    <name evidence="15" type="ORF">BC781_1011273</name>
</gene>
<feature type="compositionally biased region" description="Polar residues" evidence="12">
    <location>
        <begin position="179"/>
        <end position="188"/>
    </location>
</feature>
<comment type="subunit">
    <text evidence="8">Oligomerizes as a right-handed, spiral filament on DNA at oriC.</text>
</comment>
<evidence type="ECO:0000256" key="3">
    <source>
        <dbReference type="ARBA" id="ARBA00022705"/>
    </source>
</evidence>
<feature type="compositionally biased region" description="Low complexity" evidence="12">
    <location>
        <begin position="115"/>
        <end position="136"/>
    </location>
</feature>
<dbReference type="PANTHER" id="PTHR30050">
    <property type="entry name" value="CHROMOSOMAL REPLICATION INITIATOR PROTEIN DNAA"/>
    <property type="match status" value="1"/>
</dbReference>
<reference evidence="15 16" key="1">
    <citation type="submission" date="2018-03" db="EMBL/GenBank/DDBJ databases">
        <title>Genomic Encyclopedia of Archaeal and Bacterial Type Strains, Phase II (KMG-II): from individual species to whole genera.</title>
        <authorList>
            <person name="Goeker M."/>
        </authorList>
    </citation>
    <scope>NUCLEOTIDE SEQUENCE [LARGE SCALE GENOMIC DNA]</scope>
    <source>
        <strain evidence="15 16">DSM 28229</strain>
    </source>
</reference>
<keyword evidence="6 8" id="KW-0446">Lipid-binding</keyword>
<feature type="region of interest" description="Domain I, interacts with DnaA modulators" evidence="8">
    <location>
        <begin position="1"/>
        <end position="157"/>
    </location>
</feature>
<comment type="caution">
    <text evidence="15">The sequence shown here is derived from an EMBL/GenBank/DDBJ whole genome shotgun (WGS) entry which is preliminary data.</text>
</comment>
<sequence>MEKDCHQIWQNCLEIIRKELSEQSFRTWFMPIKPVKLANDVLTIEVPSPFFYEWLEEYYVHLLKKAINSQLGPNGKLEYSIPVVQPTRPKPQQQFTDRGAYQAPQNPTPQQNVGQQHTQYTNQVQQNPYQQQAPSQPVIDNKPKYVPQERPLPAGSAQSPEVYQQNETPQRPVAPIDTAPQQHTQNHAMPNMGGVPPQSALDFSGASNLNPEYTFDTFIEGDCNRLARSAGIAIAKKPGATAFNPLVIYGGVGLGKTHLVQAIGQEIKRRYPDNFVLYVTCEQFTTQFIEALKSNSVQQFTNYYLQVDTLIVDDIQFLSGKEKTQENFFHIFNHLHQRGKQILMTTDCPPKSLKGLQERLLSRFKWGLTADIQKPDFETRLAIVQQKLVSEGMMVPEDVLEYLAYNIDSNIRELEGVLISLIANASLMKKEIDLEMAKSTLLNIVRSTEQEITIEFIQGIVADYFGISVDELLSKTRKKDIANARQIAMYFSKEYTEVPLKSIGDSFGGRDHSTVVHATKAVSKKIHSDILYNRIVDELLEHMKIKK</sequence>
<dbReference type="InterPro" id="IPR001957">
    <property type="entry name" value="Chromosome_initiator_DnaA"/>
</dbReference>
<feature type="binding site" evidence="8">
    <location>
        <position position="253"/>
    </location>
    <ligand>
        <name>ATP</name>
        <dbReference type="ChEBI" id="CHEBI:30616"/>
    </ligand>
</feature>
<dbReference type="FunFam" id="3.40.50.300:FF:000668">
    <property type="entry name" value="Chromosomal replication initiator protein DnaA"/>
    <property type="match status" value="1"/>
</dbReference>
<dbReference type="Proteomes" id="UP000245535">
    <property type="component" value="Unassembled WGS sequence"/>
</dbReference>
<dbReference type="AlphaFoldDB" id="A0A315ZJL9"/>
<dbReference type="HAMAP" id="MF_00377">
    <property type="entry name" value="DnaA_bact"/>
    <property type="match status" value="1"/>
</dbReference>
<evidence type="ECO:0000256" key="11">
    <source>
        <dbReference type="RuleBase" id="RU004227"/>
    </source>
</evidence>
<dbReference type="GO" id="GO:0005886">
    <property type="term" value="C:plasma membrane"/>
    <property type="evidence" value="ECO:0007669"/>
    <property type="project" value="TreeGrafter"/>
</dbReference>
<dbReference type="Pfam" id="PF08299">
    <property type="entry name" value="Bac_DnaA_C"/>
    <property type="match status" value="1"/>
</dbReference>
<dbReference type="EMBL" id="QGDO01000001">
    <property type="protein sequence ID" value="PWJ44884.1"/>
    <property type="molecule type" value="Genomic_DNA"/>
</dbReference>
<dbReference type="InterPro" id="IPR010921">
    <property type="entry name" value="Trp_repressor/repl_initiator"/>
</dbReference>
<dbReference type="GO" id="GO:0006270">
    <property type="term" value="P:DNA replication initiation"/>
    <property type="evidence" value="ECO:0007669"/>
    <property type="project" value="UniProtKB-UniRule"/>
</dbReference>
<evidence type="ECO:0000256" key="4">
    <source>
        <dbReference type="ARBA" id="ARBA00022741"/>
    </source>
</evidence>
<accession>A0A315ZJL9</accession>
<keyword evidence="3 8" id="KW-0235">DNA replication</keyword>
<dbReference type="PANTHER" id="PTHR30050:SF2">
    <property type="entry name" value="CHROMOSOMAL REPLICATION INITIATOR PROTEIN DNAA"/>
    <property type="match status" value="1"/>
</dbReference>
<dbReference type="SMART" id="SM00760">
    <property type="entry name" value="Bac_DnaA_C"/>
    <property type="match status" value="1"/>
</dbReference>
<protein>
    <recommendedName>
        <fullName evidence="8 9">Chromosomal replication initiator protein DnaA</fullName>
    </recommendedName>
</protein>
<dbReference type="InterPro" id="IPR027417">
    <property type="entry name" value="P-loop_NTPase"/>
</dbReference>
<evidence type="ECO:0000256" key="6">
    <source>
        <dbReference type="ARBA" id="ARBA00023121"/>
    </source>
</evidence>
<dbReference type="GO" id="GO:0008289">
    <property type="term" value="F:lipid binding"/>
    <property type="evidence" value="ECO:0007669"/>
    <property type="project" value="UniProtKB-KW"/>
</dbReference>
<evidence type="ECO:0000313" key="15">
    <source>
        <dbReference type="EMBL" id="PWJ44884.1"/>
    </source>
</evidence>
<dbReference type="PRINTS" id="PR00051">
    <property type="entry name" value="DNAA"/>
</dbReference>
<feature type="binding site" evidence="8">
    <location>
        <position position="255"/>
    </location>
    <ligand>
        <name>ATP</name>
        <dbReference type="ChEBI" id="CHEBI:30616"/>
    </ligand>
</feature>
<feature type="compositionally biased region" description="Polar residues" evidence="12">
    <location>
        <begin position="103"/>
        <end position="114"/>
    </location>
</feature>
<dbReference type="Gene3D" id="3.30.300.180">
    <property type="match status" value="1"/>
</dbReference>
<dbReference type="OrthoDB" id="9807019at2"/>
<evidence type="ECO:0000256" key="2">
    <source>
        <dbReference type="ARBA" id="ARBA00022490"/>
    </source>
</evidence>
<comment type="caution">
    <text evidence="8">Lacks conserved residue(s) required for the propagation of feature annotation.</text>
</comment>
<dbReference type="GO" id="GO:0005524">
    <property type="term" value="F:ATP binding"/>
    <property type="evidence" value="ECO:0007669"/>
    <property type="project" value="UniProtKB-UniRule"/>
</dbReference>
<dbReference type="InterPro" id="IPR018312">
    <property type="entry name" value="Chromosome_initiator_DnaA_CS"/>
</dbReference>
<dbReference type="RefSeq" id="WP_109616350.1">
    <property type="nucleotide sequence ID" value="NZ_QGDO01000001.1"/>
</dbReference>
<keyword evidence="4 8" id="KW-0547">Nucleotide-binding</keyword>
<dbReference type="CDD" id="cd00009">
    <property type="entry name" value="AAA"/>
    <property type="match status" value="1"/>
</dbReference>
<dbReference type="InterPro" id="IPR024633">
    <property type="entry name" value="DnaA_N_dom"/>
</dbReference>
<keyword evidence="7 8" id="KW-0238">DNA-binding</keyword>
<dbReference type="InterPro" id="IPR013159">
    <property type="entry name" value="DnaA_C"/>
</dbReference>
<dbReference type="InterPro" id="IPR020591">
    <property type="entry name" value="Chromosome_initiator_DnaA-like"/>
</dbReference>
<dbReference type="SUPFAM" id="SSF48295">
    <property type="entry name" value="TrpR-like"/>
    <property type="match status" value="1"/>
</dbReference>
<dbReference type="PROSITE" id="PS01008">
    <property type="entry name" value="DNAA"/>
    <property type="match status" value="1"/>
</dbReference>
<feature type="binding site" evidence="8">
    <location>
        <position position="256"/>
    </location>
    <ligand>
        <name>ATP</name>
        <dbReference type="ChEBI" id="CHEBI:30616"/>
    </ligand>
</feature>
<keyword evidence="5 8" id="KW-0067">ATP-binding</keyword>
<keyword evidence="16" id="KW-1185">Reference proteome</keyword>
<evidence type="ECO:0000259" key="14">
    <source>
        <dbReference type="SMART" id="SM00760"/>
    </source>
</evidence>
<dbReference type="InterPro" id="IPR038454">
    <property type="entry name" value="DnaA_N_sf"/>
</dbReference>
<organism evidence="15 16">
    <name type="scientific">Sediminitomix flava</name>
    <dbReference type="NCBI Taxonomy" id="379075"/>
    <lineage>
        <taxon>Bacteria</taxon>
        <taxon>Pseudomonadati</taxon>
        <taxon>Bacteroidota</taxon>
        <taxon>Cytophagia</taxon>
        <taxon>Cytophagales</taxon>
        <taxon>Flammeovirgaceae</taxon>
        <taxon>Sediminitomix</taxon>
    </lineage>
</organism>
<comment type="function">
    <text evidence="8 10">Plays an essential role in the initiation and regulation of chromosomal replication. ATP-DnaA binds to the origin of replication (oriC) to initiate formation of the DNA replication initiation complex once per cell cycle. Binds the DnaA box (a 9 base pair repeat at the origin) and separates the double-stranded (ds)DNA. Forms a right-handed helical filament on oriC DNA; dsDNA binds to the exterior of the filament while single-stranded (ss)DNA is stabiized in the filament's interior. The ATP-DnaA-oriC complex binds and stabilizes one strand of the AT-rich DNA unwinding element (DUE), permitting loading of DNA polymerase. After initiation quickly degrades to an ADP-DnaA complex that is not apt for DNA replication. Binds acidic phospholipids.</text>
</comment>
<dbReference type="GO" id="GO:0006275">
    <property type="term" value="P:regulation of DNA replication"/>
    <property type="evidence" value="ECO:0007669"/>
    <property type="project" value="UniProtKB-UniRule"/>
</dbReference>
<feature type="compositionally biased region" description="Polar residues" evidence="12">
    <location>
        <begin position="156"/>
        <end position="169"/>
    </location>
</feature>
<comment type="subcellular location">
    <subcellularLocation>
        <location evidence="8">Cytoplasm</location>
    </subcellularLocation>
</comment>
<feature type="region of interest" description="Domain IV, binds dsDNA" evidence="8">
    <location>
        <begin position="426"/>
        <end position="547"/>
    </location>
</feature>
<evidence type="ECO:0000256" key="7">
    <source>
        <dbReference type="ARBA" id="ARBA00023125"/>
    </source>
</evidence>
<dbReference type="Gene3D" id="1.10.1750.10">
    <property type="match status" value="1"/>
</dbReference>
<evidence type="ECO:0000256" key="10">
    <source>
        <dbReference type="RuleBase" id="RU000577"/>
    </source>
</evidence>
<proteinExistence type="inferred from homology"/>
<dbReference type="InterPro" id="IPR003593">
    <property type="entry name" value="AAA+_ATPase"/>
</dbReference>
<keyword evidence="2 8" id="KW-0963">Cytoplasm</keyword>
<evidence type="ECO:0000256" key="9">
    <source>
        <dbReference type="NCBIfam" id="TIGR00362"/>
    </source>
</evidence>
<feature type="region of interest" description="Disordered" evidence="12">
    <location>
        <begin position="85"/>
        <end position="197"/>
    </location>
</feature>
<dbReference type="GO" id="GO:0005737">
    <property type="term" value="C:cytoplasm"/>
    <property type="evidence" value="ECO:0007669"/>
    <property type="project" value="UniProtKB-SubCell"/>
</dbReference>
<dbReference type="Gene3D" id="1.10.8.60">
    <property type="match status" value="1"/>
</dbReference>
<dbReference type="SUPFAM" id="SSF52540">
    <property type="entry name" value="P-loop containing nucleoside triphosphate hydrolases"/>
    <property type="match status" value="1"/>
</dbReference>
<evidence type="ECO:0000256" key="12">
    <source>
        <dbReference type="SAM" id="MobiDB-lite"/>
    </source>
</evidence>
<dbReference type="NCBIfam" id="TIGR00362">
    <property type="entry name" value="DnaA"/>
    <property type="match status" value="1"/>
</dbReference>
<evidence type="ECO:0000313" key="16">
    <source>
        <dbReference type="Proteomes" id="UP000245535"/>
    </source>
</evidence>
<dbReference type="CDD" id="cd06571">
    <property type="entry name" value="Bac_DnaA_C"/>
    <property type="match status" value="1"/>
</dbReference>
<feature type="domain" description="Chromosomal replication initiator DnaA C-terminal" evidence="14">
    <location>
        <begin position="453"/>
        <end position="522"/>
    </location>
</feature>